<dbReference type="SUPFAM" id="SSF52540">
    <property type="entry name" value="P-loop containing nucleoside triphosphate hydrolases"/>
    <property type="match status" value="1"/>
</dbReference>
<dbReference type="SUPFAM" id="SSF53474">
    <property type="entry name" value="alpha/beta-Hydrolases"/>
    <property type="match status" value="1"/>
</dbReference>
<dbReference type="Proteomes" id="UP001302745">
    <property type="component" value="Unassembled WGS sequence"/>
</dbReference>
<accession>A0AAN6VGB8</accession>
<keyword evidence="3" id="KW-1185">Reference proteome</keyword>
<organism evidence="2 3">
    <name type="scientific">Chaetomidium leptoderma</name>
    <dbReference type="NCBI Taxonomy" id="669021"/>
    <lineage>
        <taxon>Eukaryota</taxon>
        <taxon>Fungi</taxon>
        <taxon>Dikarya</taxon>
        <taxon>Ascomycota</taxon>
        <taxon>Pezizomycotina</taxon>
        <taxon>Sordariomycetes</taxon>
        <taxon>Sordariomycetidae</taxon>
        <taxon>Sordariales</taxon>
        <taxon>Chaetomiaceae</taxon>
        <taxon>Chaetomidium</taxon>
    </lineage>
</organism>
<dbReference type="AlphaFoldDB" id="A0AAN6VGB8"/>
<evidence type="ECO:0000259" key="1">
    <source>
        <dbReference type="Pfam" id="PF00931"/>
    </source>
</evidence>
<proteinExistence type="predicted"/>
<dbReference type="GO" id="GO:0043531">
    <property type="term" value="F:ADP binding"/>
    <property type="evidence" value="ECO:0007669"/>
    <property type="project" value="InterPro"/>
</dbReference>
<reference evidence="2" key="2">
    <citation type="submission" date="2023-05" db="EMBL/GenBank/DDBJ databases">
        <authorList>
            <consortium name="Lawrence Berkeley National Laboratory"/>
            <person name="Steindorff A."/>
            <person name="Hensen N."/>
            <person name="Bonometti L."/>
            <person name="Westerberg I."/>
            <person name="Brannstrom I.O."/>
            <person name="Guillou S."/>
            <person name="Cros-Aarteil S."/>
            <person name="Calhoun S."/>
            <person name="Haridas S."/>
            <person name="Kuo A."/>
            <person name="Mondo S."/>
            <person name="Pangilinan J."/>
            <person name="Riley R."/>
            <person name="Labutti K."/>
            <person name="Andreopoulos B."/>
            <person name="Lipzen A."/>
            <person name="Chen C."/>
            <person name="Yanf M."/>
            <person name="Daum C."/>
            <person name="Ng V."/>
            <person name="Clum A."/>
            <person name="Ohm R."/>
            <person name="Martin F."/>
            <person name="Silar P."/>
            <person name="Natvig D."/>
            <person name="Lalanne C."/>
            <person name="Gautier V."/>
            <person name="Ament-Velasquez S.L."/>
            <person name="Kruys A."/>
            <person name="Hutchinson M.I."/>
            <person name="Powell A.J."/>
            <person name="Barry K."/>
            <person name="Miller A.N."/>
            <person name="Grigoriev I.V."/>
            <person name="Debuchy R."/>
            <person name="Gladieux P."/>
            <person name="Thoren M.H."/>
            <person name="Johannesson H."/>
        </authorList>
    </citation>
    <scope>NUCLEOTIDE SEQUENCE</scope>
    <source>
        <strain evidence="2">CBS 538.74</strain>
    </source>
</reference>
<dbReference type="Gene3D" id="3.40.50.1820">
    <property type="entry name" value="alpha/beta hydrolase"/>
    <property type="match status" value="1"/>
</dbReference>
<dbReference type="EMBL" id="MU857083">
    <property type="protein sequence ID" value="KAK4150281.1"/>
    <property type="molecule type" value="Genomic_DNA"/>
</dbReference>
<dbReference type="PANTHER" id="PTHR46082">
    <property type="entry name" value="ATP/GTP-BINDING PROTEIN-RELATED"/>
    <property type="match status" value="1"/>
</dbReference>
<dbReference type="Gene3D" id="3.40.50.300">
    <property type="entry name" value="P-loop containing nucleotide triphosphate hydrolases"/>
    <property type="match status" value="1"/>
</dbReference>
<gene>
    <name evidence="2" type="ORF">C8A00DRAFT_18156</name>
</gene>
<reference evidence="2" key="1">
    <citation type="journal article" date="2023" name="Mol. Phylogenet. Evol.">
        <title>Genome-scale phylogeny and comparative genomics of the fungal order Sordariales.</title>
        <authorList>
            <person name="Hensen N."/>
            <person name="Bonometti L."/>
            <person name="Westerberg I."/>
            <person name="Brannstrom I.O."/>
            <person name="Guillou S."/>
            <person name="Cros-Aarteil S."/>
            <person name="Calhoun S."/>
            <person name="Haridas S."/>
            <person name="Kuo A."/>
            <person name="Mondo S."/>
            <person name="Pangilinan J."/>
            <person name="Riley R."/>
            <person name="LaButti K."/>
            <person name="Andreopoulos B."/>
            <person name="Lipzen A."/>
            <person name="Chen C."/>
            <person name="Yan M."/>
            <person name="Daum C."/>
            <person name="Ng V."/>
            <person name="Clum A."/>
            <person name="Steindorff A."/>
            <person name="Ohm R.A."/>
            <person name="Martin F."/>
            <person name="Silar P."/>
            <person name="Natvig D.O."/>
            <person name="Lalanne C."/>
            <person name="Gautier V."/>
            <person name="Ament-Velasquez S.L."/>
            <person name="Kruys A."/>
            <person name="Hutchinson M.I."/>
            <person name="Powell A.J."/>
            <person name="Barry K."/>
            <person name="Miller A.N."/>
            <person name="Grigoriev I.V."/>
            <person name="Debuchy R."/>
            <person name="Gladieux P."/>
            <person name="Hiltunen Thoren M."/>
            <person name="Johannesson H."/>
        </authorList>
    </citation>
    <scope>NUCLEOTIDE SEQUENCE</scope>
    <source>
        <strain evidence="2">CBS 538.74</strain>
    </source>
</reference>
<dbReference type="PANTHER" id="PTHR46082:SF6">
    <property type="entry name" value="AAA+ ATPASE DOMAIN-CONTAINING PROTEIN-RELATED"/>
    <property type="match status" value="1"/>
</dbReference>
<protein>
    <submittedName>
        <fullName evidence="2">Kinesin light chain</fullName>
    </submittedName>
</protein>
<dbReference type="InterPro" id="IPR027417">
    <property type="entry name" value="P-loop_NTPase"/>
</dbReference>
<evidence type="ECO:0000313" key="2">
    <source>
        <dbReference type="EMBL" id="KAK4150281.1"/>
    </source>
</evidence>
<dbReference type="Pfam" id="PF00931">
    <property type="entry name" value="NB-ARC"/>
    <property type="match status" value="1"/>
</dbReference>
<evidence type="ECO:0000313" key="3">
    <source>
        <dbReference type="Proteomes" id="UP001302745"/>
    </source>
</evidence>
<feature type="domain" description="NB-ARC" evidence="1">
    <location>
        <begin position="365"/>
        <end position="538"/>
    </location>
</feature>
<sequence>MPDILHVHRTGFTPLVGTSGSRNGPYRVNIVFVHGLGGHPRHTWEESATTPGRRDFIKRFFRTKSLPPTAGAQANNASSAASASPKVFWPNDYLANDIPEARIWTYGYNADAFGGLFQANNKNSVSQHGRDLAVRAEQEIMADNEDPVLFVAHNLGDIIVKHAMYRSPACRARLKFIVFLGTPHRGGSYAGWGEIAANLALLALQDTNKKIIRSLAVNGEVLDNIHEEFKTLIYGSDIKVHSFQEARGLSGMRGLHNKVVGDFSSKLDLPPGLETVESIDANHMQMARCNARADPRYRAILGVLKKFLRSEVFVADDTTRTLRRVLLPPLAAAATNTTSLTGADHVCLPCYSLPMPRNHRFIGRDAALDTLKQRLFHDSGGRTVALVGLGGIGKTQVALQLAYWVKDNKPEYSIFWVPAFSQAIFEEAYTEIAKKLGLNKSDQDEDPKSLVRQYLSSGSAGPWLLVVDNADDGTVLFGGPDKPGGVCDYLPESEDGLTLFTTRSKKVAVPVAGSNVVELGEMNSKDATSYLEKSLNRKDLVRSNTEANDLLAELAYLPLAITQAAAYLNENEVSIAEYLELLRGTQQDMVGLMSREFRDKTRYKSSQNAIATTWLVSFDQISKFDSPAADLLSFISFIEPKSIPRSILPGCQSEEQMVRAIGTLCAYAFLSRRGESNVYDMHRLVHMATRVWVNQRGRARQEVRKAIRHVTKVFPSADYKNHTLWKEYLPHSIRVLQEGEWDMKETQELSLWIGRCLQVDRVASQYALASEDQDDRQAKKAVELLEHVVEVKRRMLGADRLDRLGRQDALASYSGLPDEGISV</sequence>
<name>A0AAN6VGB8_9PEZI</name>
<dbReference type="InterPro" id="IPR053137">
    <property type="entry name" value="NLR-like"/>
</dbReference>
<comment type="caution">
    <text evidence="2">The sequence shown here is derived from an EMBL/GenBank/DDBJ whole genome shotgun (WGS) entry which is preliminary data.</text>
</comment>
<dbReference type="InterPro" id="IPR002182">
    <property type="entry name" value="NB-ARC"/>
</dbReference>
<dbReference type="InterPro" id="IPR029058">
    <property type="entry name" value="AB_hydrolase_fold"/>
</dbReference>